<dbReference type="Gene3D" id="3.10.129.10">
    <property type="entry name" value="Hotdog Thioesterase"/>
    <property type="match status" value="1"/>
</dbReference>
<gene>
    <name evidence="2" type="ORF">SAMN06295933_2308</name>
</gene>
<dbReference type="RefSeq" id="WP_085102297.1">
    <property type="nucleotide sequence ID" value="NZ_FWZU01000003.1"/>
</dbReference>
<reference evidence="3" key="1">
    <citation type="submission" date="2017-04" db="EMBL/GenBank/DDBJ databases">
        <authorList>
            <person name="Varghese N."/>
            <person name="Submissions S."/>
        </authorList>
    </citation>
    <scope>NUCLEOTIDE SEQUENCE [LARGE SCALE GENOMIC DNA]</scope>
    <source>
        <strain evidence="3">K3S</strain>
    </source>
</reference>
<evidence type="ECO:0000313" key="3">
    <source>
        <dbReference type="Proteomes" id="UP000192906"/>
    </source>
</evidence>
<dbReference type="Proteomes" id="UP000192906">
    <property type="component" value="Unassembled WGS sequence"/>
</dbReference>
<dbReference type="STRING" id="1519643.SAMN06295933_2308"/>
<dbReference type="InterPro" id="IPR029069">
    <property type="entry name" value="HotDog_dom_sf"/>
</dbReference>
<name>A0A1X7DT84_9BACT</name>
<dbReference type="Pfam" id="PF22818">
    <property type="entry name" value="ApeI-like"/>
    <property type="match status" value="1"/>
</dbReference>
<keyword evidence="3" id="KW-1185">Reference proteome</keyword>
<dbReference type="OrthoDB" id="9772788at2"/>
<dbReference type="AlphaFoldDB" id="A0A1X7DT84"/>
<dbReference type="SUPFAM" id="SSF54637">
    <property type="entry name" value="Thioesterase/thiol ester dehydrase-isomerase"/>
    <property type="match status" value="1"/>
</dbReference>
<accession>A0A1X7DT84</accession>
<feature type="domain" description="ApeI dehydratase-like" evidence="1">
    <location>
        <begin position="21"/>
        <end position="105"/>
    </location>
</feature>
<evidence type="ECO:0000259" key="1">
    <source>
        <dbReference type="Pfam" id="PF22818"/>
    </source>
</evidence>
<dbReference type="InterPro" id="IPR054545">
    <property type="entry name" value="ApeI-like"/>
</dbReference>
<proteinExistence type="predicted"/>
<protein>
    <submittedName>
        <fullName evidence="2">3-hydroxyacyl-[acyl-carrier-protein] dehydratase</fullName>
    </submittedName>
</protein>
<organism evidence="2 3">
    <name type="scientific">Desulfovibrio gilichinskyi</name>
    <dbReference type="NCBI Taxonomy" id="1519643"/>
    <lineage>
        <taxon>Bacteria</taxon>
        <taxon>Pseudomonadati</taxon>
        <taxon>Thermodesulfobacteriota</taxon>
        <taxon>Desulfovibrionia</taxon>
        <taxon>Desulfovibrionales</taxon>
        <taxon>Desulfovibrionaceae</taxon>
        <taxon>Desulfovibrio</taxon>
    </lineage>
</organism>
<dbReference type="EMBL" id="FWZU01000003">
    <property type="protein sequence ID" value="SMF20961.1"/>
    <property type="molecule type" value="Genomic_DNA"/>
</dbReference>
<dbReference type="GO" id="GO:0016829">
    <property type="term" value="F:lyase activity"/>
    <property type="evidence" value="ECO:0007669"/>
    <property type="project" value="UniProtKB-KW"/>
</dbReference>
<evidence type="ECO:0000313" key="2">
    <source>
        <dbReference type="EMBL" id="SMF20961.1"/>
    </source>
</evidence>
<sequence>MDIHAQIKEAAGPLEIIGEETYSRTFLFKSSFSGFDGHFPNNPILPGVLQIILGEISSLEALEKKNSSQTFAIKNATRCKFLRPITPGEIILLNFTIKKNQSDYTCMCSLSIGTSKAASYQLTFAPRV</sequence>